<keyword evidence="1" id="KW-0812">Transmembrane</keyword>
<evidence type="ECO:0000313" key="3">
    <source>
        <dbReference type="Proteomes" id="UP000789833"/>
    </source>
</evidence>
<protein>
    <recommendedName>
        <fullName evidence="4">Haemolysin XhlA</fullName>
    </recommendedName>
</protein>
<evidence type="ECO:0008006" key="4">
    <source>
        <dbReference type="Google" id="ProtNLM"/>
    </source>
</evidence>
<proteinExistence type="predicted"/>
<keyword evidence="1" id="KW-0472">Membrane</keyword>
<gene>
    <name evidence="2" type="ORF">BACCIP111883_01857</name>
</gene>
<feature type="transmembrane region" description="Helical" evidence="1">
    <location>
        <begin position="61"/>
        <end position="81"/>
    </location>
</feature>
<evidence type="ECO:0000256" key="1">
    <source>
        <dbReference type="SAM" id="Phobius"/>
    </source>
</evidence>
<name>A0ABM8YM72_9BACI</name>
<sequence>MDIWKESIKKDINNLKKCNEVFKNDIRRLQDKQLLHDRDIGEMRKDLTEIKDDIKWLRRSITNAFIVGIIGGAVAIFYAILQQ</sequence>
<dbReference type="EMBL" id="CAKJTJ010000007">
    <property type="protein sequence ID" value="CAG9621085.1"/>
    <property type="molecule type" value="Genomic_DNA"/>
</dbReference>
<keyword evidence="3" id="KW-1185">Reference proteome</keyword>
<reference evidence="2 3" key="1">
    <citation type="submission" date="2021-10" db="EMBL/GenBank/DDBJ databases">
        <authorList>
            <person name="Criscuolo A."/>
        </authorList>
    </citation>
    <scope>NUCLEOTIDE SEQUENCE [LARGE SCALE GENOMIC DNA]</scope>
    <source>
        <strain evidence="3">CIP 111883</strain>
    </source>
</reference>
<keyword evidence="1" id="KW-1133">Transmembrane helix</keyword>
<accession>A0ABM8YM72</accession>
<dbReference type="Pfam" id="PF10779">
    <property type="entry name" value="XhlA"/>
    <property type="match status" value="1"/>
</dbReference>
<evidence type="ECO:0000313" key="2">
    <source>
        <dbReference type="EMBL" id="CAG9621085.1"/>
    </source>
</evidence>
<organism evidence="2 3">
    <name type="scientific">Sutcliffiella rhizosphaerae</name>
    <dbReference type="NCBI Taxonomy" id="2880967"/>
    <lineage>
        <taxon>Bacteria</taxon>
        <taxon>Bacillati</taxon>
        <taxon>Bacillota</taxon>
        <taxon>Bacilli</taxon>
        <taxon>Bacillales</taxon>
        <taxon>Bacillaceae</taxon>
        <taxon>Sutcliffiella</taxon>
    </lineage>
</organism>
<dbReference type="SUPFAM" id="SSF58100">
    <property type="entry name" value="Bacterial hemolysins"/>
    <property type="match status" value="1"/>
</dbReference>
<dbReference type="Proteomes" id="UP000789833">
    <property type="component" value="Unassembled WGS sequence"/>
</dbReference>
<comment type="caution">
    <text evidence="2">The sequence shown here is derived from an EMBL/GenBank/DDBJ whole genome shotgun (WGS) entry which is preliminary data.</text>
</comment>
<dbReference type="InterPro" id="IPR019715">
    <property type="entry name" value="Haemolysin_XhlA"/>
</dbReference>